<proteinExistence type="predicted"/>
<protein>
    <submittedName>
        <fullName evidence="2">Uncharacterized protein</fullName>
    </submittedName>
</protein>
<feature type="transmembrane region" description="Helical" evidence="1">
    <location>
        <begin position="33"/>
        <end position="60"/>
    </location>
</feature>
<keyword evidence="1" id="KW-0472">Membrane</keyword>
<keyword evidence="1" id="KW-1133">Transmembrane helix</keyword>
<reference evidence="2" key="1">
    <citation type="submission" date="2022-07" db="EMBL/GenBank/DDBJ databases">
        <title>Fungi with potential for degradation of polypropylene.</title>
        <authorList>
            <person name="Gostincar C."/>
        </authorList>
    </citation>
    <scope>NUCLEOTIDE SEQUENCE</scope>
    <source>
        <strain evidence="2">EXF-13308</strain>
    </source>
</reference>
<gene>
    <name evidence="2" type="ORF">NKR23_g11934</name>
</gene>
<dbReference type="EMBL" id="JANBVO010000074">
    <property type="protein sequence ID" value="KAJ9131023.1"/>
    <property type="molecule type" value="Genomic_DNA"/>
</dbReference>
<evidence type="ECO:0000313" key="3">
    <source>
        <dbReference type="Proteomes" id="UP001174694"/>
    </source>
</evidence>
<sequence length="274" mass="30346">MSIRAPDVYVGFWTDWSKDNPIMGWTLTLPASLASLLTACLAMYVSFVASHLWHLIAYTIHYIRQRVTRGKCRPMLRQQQVVLRSGLSPASTVVRLTELFWANRSTSRSLRNSWLLTLLSLLCAIGGIVAGLYSAKISDSSQVQVLLKSNRCGILNNTALPSDSEVVLASGNYYLDMLNLATTYAQRCYNATDVDDCNPFATYTINWTSHWNLSCPFDESMCVGPAMKIDTAAINSNTILGLNSPPEDQVDLRKISTCAPITQNNYTKTVSALD</sequence>
<feature type="transmembrane region" description="Helical" evidence="1">
    <location>
        <begin position="114"/>
        <end position="133"/>
    </location>
</feature>
<comment type="caution">
    <text evidence="2">The sequence shown here is derived from an EMBL/GenBank/DDBJ whole genome shotgun (WGS) entry which is preliminary data.</text>
</comment>
<accession>A0AA38RAS4</accession>
<keyword evidence="1" id="KW-0812">Transmembrane</keyword>
<keyword evidence="3" id="KW-1185">Reference proteome</keyword>
<dbReference type="AlphaFoldDB" id="A0AA38RAS4"/>
<evidence type="ECO:0000256" key="1">
    <source>
        <dbReference type="SAM" id="Phobius"/>
    </source>
</evidence>
<name>A0AA38RAS4_9PEZI</name>
<evidence type="ECO:0000313" key="2">
    <source>
        <dbReference type="EMBL" id="KAJ9131023.1"/>
    </source>
</evidence>
<organism evidence="2 3">
    <name type="scientific">Pleurostoma richardsiae</name>
    <dbReference type="NCBI Taxonomy" id="41990"/>
    <lineage>
        <taxon>Eukaryota</taxon>
        <taxon>Fungi</taxon>
        <taxon>Dikarya</taxon>
        <taxon>Ascomycota</taxon>
        <taxon>Pezizomycotina</taxon>
        <taxon>Sordariomycetes</taxon>
        <taxon>Sordariomycetidae</taxon>
        <taxon>Calosphaeriales</taxon>
        <taxon>Pleurostomataceae</taxon>
        <taxon>Pleurostoma</taxon>
    </lineage>
</organism>
<dbReference type="Proteomes" id="UP001174694">
    <property type="component" value="Unassembled WGS sequence"/>
</dbReference>